<evidence type="ECO:0000256" key="9">
    <source>
        <dbReference type="ARBA" id="ARBA00023055"/>
    </source>
</evidence>
<comment type="catalytic activity">
    <reaction evidence="19">
        <text>tauro-beta-muricholate(out) + 2 Na(+)(out) = tauro-beta-muricholate(in) + 2 Na(+)(in)</text>
        <dbReference type="Rhea" id="RHEA:72179"/>
        <dbReference type="ChEBI" id="CHEBI:29101"/>
        <dbReference type="ChEBI" id="CHEBI:133064"/>
    </reaction>
</comment>
<comment type="catalytic activity">
    <reaction evidence="24">
        <text>taurohyodeoxycholate(out) + 2 Na(+)(out) = taurohyodeoxycholate(in) + 2 Na(+)(in)</text>
        <dbReference type="Rhea" id="RHEA:72167"/>
        <dbReference type="ChEBI" id="CHEBI:29101"/>
        <dbReference type="ChEBI" id="CHEBI:191407"/>
    </reaction>
</comment>
<dbReference type="STRING" id="84645.A0A498MBS9"/>
<comment type="catalytic activity">
    <reaction evidence="20">
        <text>taurocholate(out) + 2 Na(+)(out) = taurocholate(in) + 2 Na(+)(in)</text>
        <dbReference type="Rhea" id="RHEA:71875"/>
        <dbReference type="ChEBI" id="CHEBI:29101"/>
        <dbReference type="ChEBI" id="CHEBI:36257"/>
    </reaction>
</comment>
<evidence type="ECO:0000256" key="13">
    <source>
        <dbReference type="ARBA" id="ARBA00023201"/>
    </source>
</evidence>
<evidence type="ECO:0000256" key="17">
    <source>
        <dbReference type="ARBA" id="ARBA00047596"/>
    </source>
</evidence>
<evidence type="ECO:0000256" key="31">
    <source>
        <dbReference type="ARBA" id="ARBA00082917"/>
    </source>
</evidence>
<reference evidence="33 34" key="1">
    <citation type="submission" date="2018-03" db="EMBL/GenBank/DDBJ databases">
        <title>Draft genome sequence of Rohu Carp (Labeo rohita).</title>
        <authorList>
            <person name="Das P."/>
            <person name="Kushwaha B."/>
            <person name="Joshi C.G."/>
            <person name="Kumar D."/>
            <person name="Nagpure N.S."/>
            <person name="Sahoo L."/>
            <person name="Das S.P."/>
            <person name="Bit A."/>
            <person name="Patnaik S."/>
            <person name="Meher P.K."/>
            <person name="Jayasankar P."/>
            <person name="Koringa P.G."/>
            <person name="Patel N.V."/>
            <person name="Hinsu A.T."/>
            <person name="Kumar R."/>
            <person name="Pandey M."/>
            <person name="Agarwal S."/>
            <person name="Srivastava S."/>
            <person name="Singh M."/>
            <person name="Iquebal M.A."/>
            <person name="Jaiswal S."/>
            <person name="Angadi U.B."/>
            <person name="Kumar N."/>
            <person name="Raza M."/>
            <person name="Shah T.M."/>
            <person name="Rai A."/>
            <person name="Jena J.K."/>
        </authorList>
    </citation>
    <scope>NUCLEOTIDE SEQUENCE [LARGE SCALE GENOMIC DNA]</scope>
    <source>
        <strain evidence="33">DASCIFA01</strain>
        <tissue evidence="33">Testis</tissue>
    </source>
</reference>
<comment type="function">
    <text evidence="26">As a major transporter of conjugated bile salts from plasma into the hepatocyte, it plays a key role in the enterohepatic circulation of bile salts necessary for the solubilization and absorption of dietary fat and fat-soluble vitamins. It is strictly dependent on the extracellular presence of sodium. It exhibits broad substrate specificity and transports various bile acids, such as taurocholate, cholate, as well as non-bile acid organic compounds, such as estrone sulfate. Works collaboratively with the ileal transporter (NTCP2), the organic solute transporter (OST), and the bile salt export pump (BSEP), to ensure efficacious biological recycling of bile acids during enterohepatic circulation.</text>
</comment>
<evidence type="ECO:0000256" key="24">
    <source>
        <dbReference type="ARBA" id="ARBA00052374"/>
    </source>
</evidence>
<evidence type="ECO:0000256" key="2">
    <source>
        <dbReference type="ARBA" id="ARBA00006528"/>
    </source>
</evidence>
<gene>
    <name evidence="33" type="ORF">ROHU_027211</name>
</gene>
<feature type="transmembrane region" description="Helical" evidence="32">
    <location>
        <begin position="102"/>
        <end position="127"/>
    </location>
</feature>
<keyword evidence="7 32" id="KW-1133">Transmembrane helix</keyword>
<keyword evidence="3" id="KW-0813">Transport</keyword>
<keyword evidence="8" id="KW-0915">Sodium</keyword>
<evidence type="ECO:0000256" key="25">
    <source>
        <dbReference type="ARBA" id="ARBA00052405"/>
    </source>
</evidence>
<comment type="catalytic activity">
    <reaction evidence="25">
        <text>estrone 3-sulfate(out) + 2 Na(+)(out) = estrone 3-sulfate(in) + 2 Na(+)(in)</text>
        <dbReference type="Rhea" id="RHEA:71083"/>
        <dbReference type="ChEBI" id="CHEBI:29101"/>
        <dbReference type="ChEBI" id="CHEBI:60050"/>
    </reaction>
</comment>
<keyword evidence="10" id="KW-0406">Ion transport</keyword>
<evidence type="ECO:0000256" key="11">
    <source>
        <dbReference type="ARBA" id="ARBA00023136"/>
    </source>
</evidence>
<keyword evidence="5 32" id="KW-0812">Transmembrane</keyword>
<dbReference type="AlphaFoldDB" id="A0A498MBS9"/>
<evidence type="ECO:0000256" key="7">
    <source>
        <dbReference type="ARBA" id="ARBA00022989"/>
    </source>
</evidence>
<evidence type="ECO:0000256" key="29">
    <source>
        <dbReference type="ARBA" id="ARBA00075246"/>
    </source>
</evidence>
<dbReference type="InterPro" id="IPR038770">
    <property type="entry name" value="Na+/solute_symporter_sf"/>
</dbReference>
<comment type="catalytic activity">
    <reaction evidence="17">
        <text>tauroursodeoxycholate(out) + 2 Na(+)(out) = tauroursodeoxycholate(in) + 2 Na(+)(in)</text>
        <dbReference type="Rhea" id="RHEA:71927"/>
        <dbReference type="ChEBI" id="CHEBI:29101"/>
        <dbReference type="ChEBI" id="CHEBI:132028"/>
    </reaction>
</comment>
<evidence type="ECO:0000256" key="1">
    <source>
        <dbReference type="ARBA" id="ARBA00004651"/>
    </source>
</evidence>
<evidence type="ECO:0000256" key="28">
    <source>
        <dbReference type="ARBA" id="ARBA00075177"/>
    </source>
</evidence>
<dbReference type="PANTHER" id="PTHR10361:SF40">
    <property type="entry name" value="HEPATIC SODIUM_BILE ACID COTRANSPORTER"/>
    <property type="match status" value="1"/>
</dbReference>
<evidence type="ECO:0000256" key="19">
    <source>
        <dbReference type="ARBA" id="ARBA00048013"/>
    </source>
</evidence>
<dbReference type="InterPro" id="IPR004710">
    <property type="entry name" value="Bilac:Na_transpt"/>
</dbReference>
<evidence type="ECO:0000256" key="27">
    <source>
        <dbReference type="ARBA" id="ARBA00073206"/>
    </source>
</evidence>
<evidence type="ECO:0000313" key="33">
    <source>
        <dbReference type="EMBL" id="RXN16734.1"/>
    </source>
</evidence>
<evidence type="ECO:0000256" key="3">
    <source>
        <dbReference type="ARBA" id="ARBA00022448"/>
    </source>
</evidence>
<evidence type="ECO:0000256" key="26">
    <source>
        <dbReference type="ARBA" id="ARBA00056510"/>
    </source>
</evidence>
<evidence type="ECO:0000256" key="6">
    <source>
        <dbReference type="ARBA" id="ARBA00022847"/>
    </source>
</evidence>
<evidence type="ECO:0000256" key="18">
    <source>
        <dbReference type="ARBA" id="ARBA00047743"/>
    </source>
</evidence>
<evidence type="ECO:0000256" key="14">
    <source>
        <dbReference type="ARBA" id="ARBA00034215"/>
    </source>
</evidence>
<evidence type="ECO:0000256" key="5">
    <source>
        <dbReference type="ARBA" id="ARBA00022692"/>
    </source>
</evidence>
<evidence type="ECO:0000256" key="22">
    <source>
        <dbReference type="ARBA" id="ARBA00049276"/>
    </source>
</evidence>
<dbReference type="GO" id="GO:0005886">
    <property type="term" value="C:plasma membrane"/>
    <property type="evidence" value="ECO:0007669"/>
    <property type="project" value="UniProtKB-SubCell"/>
</dbReference>
<proteinExistence type="inferred from homology"/>
<dbReference type="InterPro" id="IPR002657">
    <property type="entry name" value="BilAc:Na_symport/Acr3"/>
</dbReference>
<comment type="catalytic activity">
    <reaction evidence="23">
        <text>taurohyocholate(out) + 2 Na(+)(out) = taurohyocholate(in) + 2 Na(+)(in)</text>
        <dbReference type="Rhea" id="RHEA:72171"/>
        <dbReference type="ChEBI" id="CHEBI:29101"/>
        <dbReference type="ChEBI" id="CHEBI:58874"/>
    </reaction>
</comment>
<evidence type="ECO:0000256" key="16">
    <source>
        <dbReference type="ARBA" id="ARBA00047311"/>
    </source>
</evidence>
<evidence type="ECO:0000256" key="30">
    <source>
        <dbReference type="ARBA" id="ARBA00078029"/>
    </source>
</evidence>
<dbReference type="FunFam" id="1.20.1530.20:FF:000016">
    <property type="entry name" value="Solute carrier family 10 member 1"/>
    <property type="match status" value="1"/>
</dbReference>
<keyword evidence="9" id="KW-0445">Lipid transport</keyword>
<comment type="catalytic activity">
    <reaction evidence="22">
        <text>tauronorcholate(out) + 2 Na(+)(out) = tauronorcholate(in) + 2 Na(+)(in)</text>
        <dbReference type="Rhea" id="RHEA:71915"/>
        <dbReference type="ChEBI" id="CHEBI:29101"/>
        <dbReference type="ChEBI" id="CHEBI:191405"/>
    </reaction>
</comment>
<evidence type="ECO:0000256" key="23">
    <source>
        <dbReference type="ARBA" id="ARBA00051799"/>
    </source>
</evidence>
<evidence type="ECO:0000256" key="4">
    <source>
        <dbReference type="ARBA" id="ARBA00022475"/>
    </source>
</evidence>
<comment type="catalytic activity">
    <reaction evidence="21">
        <text>taurochenodeoxycholate(out) + 2 Na(+)(out) = taurochenodeoxycholate(in) + 2 Na(+)(in)</text>
        <dbReference type="Rhea" id="RHEA:71923"/>
        <dbReference type="ChEBI" id="CHEBI:9407"/>
        <dbReference type="ChEBI" id="CHEBI:29101"/>
    </reaction>
</comment>
<name>A0A498MBS9_LABRO</name>
<dbReference type="GO" id="GO:0008508">
    <property type="term" value="F:bile acid:sodium symporter activity"/>
    <property type="evidence" value="ECO:0007669"/>
    <property type="project" value="TreeGrafter"/>
</dbReference>
<keyword evidence="4" id="KW-1003">Cell membrane</keyword>
<evidence type="ECO:0000256" key="8">
    <source>
        <dbReference type="ARBA" id="ARBA00023053"/>
    </source>
</evidence>
<dbReference type="PANTHER" id="PTHR10361">
    <property type="entry name" value="SODIUM-BILE ACID COTRANSPORTER"/>
    <property type="match status" value="1"/>
</dbReference>
<feature type="transmembrane region" description="Helical" evidence="32">
    <location>
        <begin position="67"/>
        <end position="90"/>
    </location>
</feature>
<comment type="catalytic activity">
    <reaction evidence="15">
        <text>cholate(out) + 2 Na(+)(out) = cholate(in) + 2 Na(+)(in)</text>
        <dbReference type="Rhea" id="RHEA:71911"/>
        <dbReference type="ChEBI" id="CHEBI:29101"/>
        <dbReference type="ChEBI" id="CHEBI:29747"/>
    </reaction>
</comment>
<dbReference type="EMBL" id="QBIY01012771">
    <property type="protein sequence ID" value="RXN16734.1"/>
    <property type="molecule type" value="Genomic_DNA"/>
</dbReference>
<dbReference type="Pfam" id="PF01758">
    <property type="entry name" value="SBF"/>
    <property type="match status" value="1"/>
</dbReference>
<keyword evidence="11 32" id="KW-0472">Membrane</keyword>
<feature type="transmembrane region" description="Helical" evidence="32">
    <location>
        <begin position="262"/>
        <end position="284"/>
    </location>
</feature>
<sequence>MLKEINWFAADERHGGTPQVKQHLTYILIFKMLVTANPIIESNFSNFLNISNITTSNASVINENVDLAISLVLIVILFITMVSLGCTMEISKIKHYLIKPKGVAIAVGAQYGIMPLTAFCFAKLFQLNAMESISVLICGCCPGGNLSNIFSLALQGDMNLSIVMTTCSTVLALGMMPLLLFLYSLGFSNLVQSVPFLRITFALIMILVPCGIGILINYRVPQYSKIIIQVGLAILLISCVVIGVLAGITVGGKIFTVLSPQLIATAALMPLTGFICGYILSTLFRMNAICRRTVSMEVGCQNIQLCTTILRVAFPTEDIGQLFFFPIIYIVFQIVEALICIVLFRVHQRLRPFQNGK</sequence>
<feature type="transmembrane region" description="Helical" evidence="32">
    <location>
        <begin position="133"/>
        <end position="154"/>
    </location>
</feature>
<feature type="transmembrane region" description="Helical" evidence="32">
    <location>
        <begin position="230"/>
        <end position="250"/>
    </location>
</feature>
<keyword evidence="13" id="KW-0739">Sodium transport</keyword>
<keyword evidence="6" id="KW-0769">Symport</keyword>
<evidence type="ECO:0000256" key="12">
    <source>
        <dbReference type="ARBA" id="ARBA00023180"/>
    </source>
</evidence>
<feature type="transmembrane region" description="Helical" evidence="32">
    <location>
        <begin position="161"/>
        <end position="184"/>
    </location>
</feature>
<dbReference type="Gene3D" id="1.20.1530.20">
    <property type="match status" value="1"/>
</dbReference>
<comment type="similarity">
    <text evidence="2">Belongs to the bile acid:sodium symporter (BASS) (TC 2.A.28) family.</text>
</comment>
<evidence type="ECO:0000256" key="32">
    <source>
        <dbReference type="SAM" id="Phobius"/>
    </source>
</evidence>
<accession>A0A498MBS9</accession>
<feature type="transmembrane region" description="Helical" evidence="32">
    <location>
        <begin position="320"/>
        <end position="344"/>
    </location>
</feature>
<comment type="caution">
    <text evidence="33">The sequence shown here is derived from an EMBL/GenBank/DDBJ whole genome shotgun (WGS) entry which is preliminary data.</text>
</comment>
<evidence type="ECO:0000256" key="10">
    <source>
        <dbReference type="ARBA" id="ARBA00023065"/>
    </source>
</evidence>
<keyword evidence="12" id="KW-0325">Glycoprotein</keyword>
<evidence type="ECO:0000313" key="34">
    <source>
        <dbReference type="Proteomes" id="UP000290572"/>
    </source>
</evidence>
<comment type="subcellular location">
    <subcellularLocation>
        <location evidence="1">Cell membrane</location>
        <topology evidence="1">Multi-pass membrane protein</topology>
    </subcellularLocation>
</comment>
<organism evidence="33 34">
    <name type="scientific">Labeo rohita</name>
    <name type="common">Indian major carp</name>
    <name type="synonym">Cyprinus rohita</name>
    <dbReference type="NCBI Taxonomy" id="84645"/>
    <lineage>
        <taxon>Eukaryota</taxon>
        <taxon>Metazoa</taxon>
        <taxon>Chordata</taxon>
        <taxon>Craniata</taxon>
        <taxon>Vertebrata</taxon>
        <taxon>Euteleostomi</taxon>
        <taxon>Actinopterygii</taxon>
        <taxon>Neopterygii</taxon>
        <taxon>Teleostei</taxon>
        <taxon>Ostariophysi</taxon>
        <taxon>Cypriniformes</taxon>
        <taxon>Cyprinidae</taxon>
        <taxon>Labeoninae</taxon>
        <taxon>Labeonini</taxon>
        <taxon>Labeo</taxon>
    </lineage>
</organism>
<keyword evidence="34" id="KW-1185">Reference proteome</keyword>
<evidence type="ECO:0000256" key="21">
    <source>
        <dbReference type="ARBA" id="ARBA00048338"/>
    </source>
</evidence>
<comment type="catalytic activity">
    <reaction evidence="16">
        <text>tauroallocholate(out) + 2 Na(+)(out) = tauroallocholate(in) + 2 Na(+)(in)</text>
        <dbReference type="Rhea" id="RHEA:51840"/>
        <dbReference type="ChEBI" id="CHEBI:29101"/>
        <dbReference type="ChEBI" id="CHEBI:191406"/>
    </reaction>
</comment>
<evidence type="ECO:0000256" key="20">
    <source>
        <dbReference type="ARBA" id="ARBA00048327"/>
    </source>
</evidence>
<feature type="transmembrane region" description="Helical" evidence="32">
    <location>
        <begin position="196"/>
        <end position="218"/>
    </location>
</feature>
<evidence type="ECO:0000256" key="15">
    <source>
        <dbReference type="ARBA" id="ARBA00034231"/>
    </source>
</evidence>
<comment type="catalytic activity">
    <reaction evidence="14">
        <text>glycocholate(out) + 2 Na(+)(out) = glycocholate(in) + 2 Na(+)(in)</text>
        <dbReference type="Rhea" id="RHEA:71935"/>
        <dbReference type="ChEBI" id="CHEBI:29101"/>
        <dbReference type="ChEBI" id="CHEBI:29746"/>
    </reaction>
</comment>
<comment type="catalytic activity">
    <reaction evidence="18">
        <text>taurodeoxycholate(out) + 2 Na(+)(out) = taurodeoxycholate(in) + 2 Na(+)(in)</text>
        <dbReference type="Rhea" id="RHEA:72087"/>
        <dbReference type="ChEBI" id="CHEBI:29101"/>
        <dbReference type="ChEBI" id="CHEBI:36261"/>
    </reaction>
</comment>
<dbReference type="Proteomes" id="UP000290572">
    <property type="component" value="Unassembled WGS sequence"/>
</dbReference>
<protein>
    <recommendedName>
        <fullName evidence="27">Hepatic sodium/bile acid cotransporter</fullName>
    </recommendedName>
    <alternativeName>
        <fullName evidence="29">Na(+)/bile acid cotransporter</fullName>
    </alternativeName>
    <alternativeName>
        <fullName evidence="28">Na(+)/taurocholate transport protein</fullName>
    </alternativeName>
    <alternativeName>
        <fullName evidence="30">Sodium/taurocholate cotransporting polypeptide</fullName>
    </alternativeName>
    <alternativeName>
        <fullName evidence="31">Solute carrier family 10 member 1</fullName>
    </alternativeName>
</protein>